<keyword evidence="1" id="KW-0812">Transmembrane</keyword>
<keyword evidence="1" id="KW-1133">Transmembrane helix</keyword>
<reference evidence="3" key="1">
    <citation type="submission" date="2018-03" db="EMBL/GenBank/DDBJ databases">
        <title>Lachnoclostridium SNUG30370 gen.nov., sp.nov., isolated from human faeces.</title>
        <authorList>
            <person name="Seo B."/>
            <person name="Jeon K."/>
            <person name="Ko G."/>
        </authorList>
    </citation>
    <scope>NUCLEOTIDE SEQUENCE [LARGE SCALE GENOMIC DNA]</scope>
    <source>
        <strain evidence="3">SNUG30370</strain>
    </source>
</reference>
<proteinExistence type="predicted"/>
<keyword evidence="1" id="KW-0472">Membrane</keyword>
<name>A0A2T3FWL8_9FIRM</name>
<dbReference type="Proteomes" id="UP000241201">
    <property type="component" value="Unassembled WGS sequence"/>
</dbReference>
<protein>
    <submittedName>
        <fullName evidence="2">FeoB-associated Cys-rich membrane protein</fullName>
    </submittedName>
</protein>
<sequence length="64" mass="7282">MIMANVIIILLIVAYCAWVIYTHFFKKKDGHKCSGICAGCSQCSSPLEEYYKDQKKMKEGHNHG</sequence>
<evidence type="ECO:0000313" key="2">
    <source>
        <dbReference type="EMBL" id="PST39669.1"/>
    </source>
</evidence>
<evidence type="ECO:0000313" key="3">
    <source>
        <dbReference type="Proteomes" id="UP000241201"/>
    </source>
</evidence>
<dbReference type="EMBL" id="PYLP01000012">
    <property type="protein sequence ID" value="PST39669.1"/>
    <property type="molecule type" value="Genomic_DNA"/>
</dbReference>
<evidence type="ECO:0000256" key="1">
    <source>
        <dbReference type="SAM" id="Phobius"/>
    </source>
</evidence>
<keyword evidence="3" id="KW-1185">Reference proteome</keyword>
<dbReference type="Pfam" id="PF12669">
    <property type="entry name" value="FeoB_associated"/>
    <property type="match status" value="1"/>
</dbReference>
<dbReference type="AlphaFoldDB" id="A0A2T3FWL8"/>
<organism evidence="2 3">
    <name type="scientific">Faecalibacillus faecis</name>
    <dbReference type="NCBI Taxonomy" id="1982628"/>
    <lineage>
        <taxon>Bacteria</taxon>
        <taxon>Bacillati</taxon>
        <taxon>Bacillota</taxon>
        <taxon>Erysipelotrichia</taxon>
        <taxon>Erysipelotrichales</taxon>
        <taxon>Coprobacillaceae</taxon>
        <taxon>Faecalibacillus</taxon>
    </lineage>
</organism>
<feature type="transmembrane region" description="Helical" evidence="1">
    <location>
        <begin position="6"/>
        <end position="24"/>
    </location>
</feature>
<gene>
    <name evidence="2" type="ORF">C7U55_09280</name>
</gene>
<accession>A0A2T3FWL8</accession>
<comment type="caution">
    <text evidence="2">The sequence shown here is derived from an EMBL/GenBank/DDBJ whole genome shotgun (WGS) entry which is preliminary data.</text>
</comment>